<comment type="caution">
    <text evidence="2">The sequence shown here is derived from an EMBL/GenBank/DDBJ whole genome shotgun (WGS) entry which is preliminary data.</text>
</comment>
<proteinExistence type="predicted"/>
<reference evidence="2" key="2">
    <citation type="submission" date="2020-06" db="EMBL/GenBank/DDBJ databases">
        <title>Helianthus annuus Genome sequencing and assembly Release 2.</title>
        <authorList>
            <person name="Gouzy J."/>
            <person name="Langlade N."/>
            <person name="Munos S."/>
        </authorList>
    </citation>
    <scope>NUCLEOTIDE SEQUENCE</scope>
    <source>
        <tissue evidence="2">Leaves</tissue>
    </source>
</reference>
<keyword evidence="3" id="KW-1185">Reference proteome</keyword>
<keyword evidence="1" id="KW-0472">Membrane</keyword>
<gene>
    <name evidence="2" type="ORF">HanXRQr2_Chr04g0154451</name>
</gene>
<keyword evidence="1" id="KW-0812">Transmembrane</keyword>
<dbReference type="EMBL" id="MNCJ02000319">
    <property type="protein sequence ID" value="KAF5809211.1"/>
    <property type="molecule type" value="Genomic_DNA"/>
</dbReference>
<protein>
    <submittedName>
        <fullName evidence="2">Uncharacterized protein</fullName>
    </submittedName>
</protein>
<dbReference type="Gramene" id="mRNA:HanXRQr2_Chr04g0154451">
    <property type="protein sequence ID" value="mRNA:HanXRQr2_Chr04g0154451"/>
    <property type="gene ID" value="HanXRQr2_Chr04g0154451"/>
</dbReference>
<dbReference type="Proteomes" id="UP000215914">
    <property type="component" value="Unassembled WGS sequence"/>
</dbReference>
<evidence type="ECO:0000313" key="2">
    <source>
        <dbReference type="EMBL" id="KAF5809211.1"/>
    </source>
</evidence>
<dbReference type="AlphaFoldDB" id="A0A9K3NQT6"/>
<feature type="transmembrane region" description="Helical" evidence="1">
    <location>
        <begin position="23"/>
        <end position="40"/>
    </location>
</feature>
<name>A0A9K3NQT6_HELAN</name>
<accession>A0A9K3NQT6</accession>
<keyword evidence="1" id="KW-1133">Transmembrane helix</keyword>
<reference evidence="2" key="1">
    <citation type="journal article" date="2017" name="Nature">
        <title>The sunflower genome provides insights into oil metabolism, flowering and Asterid evolution.</title>
        <authorList>
            <person name="Badouin H."/>
            <person name="Gouzy J."/>
            <person name="Grassa C.J."/>
            <person name="Murat F."/>
            <person name="Staton S.E."/>
            <person name="Cottret L."/>
            <person name="Lelandais-Briere C."/>
            <person name="Owens G.L."/>
            <person name="Carrere S."/>
            <person name="Mayjonade B."/>
            <person name="Legrand L."/>
            <person name="Gill N."/>
            <person name="Kane N.C."/>
            <person name="Bowers J.E."/>
            <person name="Hubner S."/>
            <person name="Bellec A."/>
            <person name="Berard A."/>
            <person name="Berges H."/>
            <person name="Blanchet N."/>
            <person name="Boniface M.C."/>
            <person name="Brunel D."/>
            <person name="Catrice O."/>
            <person name="Chaidir N."/>
            <person name="Claudel C."/>
            <person name="Donnadieu C."/>
            <person name="Faraut T."/>
            <person name="Fievet G."/>
            <person name="Helmstetter N."/>
            <person name="King M."/>
            <person name="Knapp S.J."/>
            <person name="Lai Z."/>
            <person name="Le Paslier M.C."/>
            <person name="Lippi Y."/>
            <person name="Lorenzon L."/>
            <person name="Mandel J.R."/>
            <person name="Marage G."/>
            <person name="Marchand G."/>
            <person name="Marquand E."/>
            <person name="Bret-Mestries E."/>
            <person name="Morien E."/>
            <person name="Nambeesan S."/>
            <person name="Nguyen T."/>
            <person name="Pegot-Espagnet P."/>
            <person name="Pouilly N."/>
            <person name="Raftis F."/>
            <person name="Sallet E."/>
            <person name="Schiex T."/>
            <person name="Thomas J."/>
            <person name="Vandecasteele C."/>
            <person name="Vares D."/>
            <person name="Vear F."/>
            <person name="Vautrin S."/>
            <person name="Crespi M."/>
            <person name="Mangin B."/>
            <person name="Burke J.M."/>
            <person name="Salse J."/>
            <person name="Munos S."/>
            <person name="Vincourt P."/>
            <person name="Rieseberg L.H."/>
            <person name="Langlade N.B."/>
        </authorList>
    </citation>
    <scope>NUCLEOTIDE SEQUENCE</scope>
    <source>
        <tissue evidence="2">Leaves</tissue>
    </source>
</reference>
<evidence type="ECO:0000313" key="3">
    <source>
        <dbReference type="Proteomes" id="UP000215914"/>
    </source>
</evidence>
<evidence type="ECO:0000256" key="1">
    <source>
        <dbReference type="SAM" id="Phobius"/>
    </source>
</evidence>
<sequence length="56" mass="6369">MEKSLVARKAASRRLSNVFARRFHSWVVGLALVPVTRILARLSALKNLHKLNHTFS</sequence>
<organism evidence="2 3">
    <name type="scientific">Helianthus annuus</name>
    <name type="common">Common sunflower</name>
    <dbReference type="NCBI Taxonomy" id="4232"/>
    <lineage>
        <taxon>Eukaryota</taxon>
        <taxon>Viridiplantae</taxon>
        <taxon>Streptophyta</taxon>
        <taxon>Embryophyta</taxon>
        <taxon>Tracheophyta</taxon>
        <taxon>Spermatophyta</taxon>
        <taxon>Magnoliopsida</taxon>
        <taxon>eudicotyledons</taxon>
        <taxon>Gunneridae</taxon>
        <taxon>Pentapetalae</taxon>
        <taxon>asterids</taxon>
        <taxon>campanulids</taxon>
        <taxon>Asterales</taxon>
        <taxon>Asteraceae</taxon>
        <taxon>Asteroideae</taxon>
        <taxon>Heliantheae alliance</taxon>
        <taxon>Heliantheae</taxon>
        <taxon>Helianthus</taxon>
    </lineage>
</organism>